<feature type="region of interest" description="Disordered" evidence="5">
    <location>
        <begin position="292"/>
        <end position="337"/>
    </location>
</feature>
<keyword evidence="2" id="KW-0378">Hydrolase</keyword>
<dbReference type="GO" id="GO:0004386">
    <property type="term" value="F:helicase activity"/>
    <property type="evidence" value="ECO:0007669"/>
    <property type="project" value="UniProtKB-KW"/>
</dbReference>
<dbReference type="SUPFAM" id="SSF52540">
    <property type="entry name" value="P-loop containing nucleoside triphosphate hydrolases"/>
    <property type="match status" value="1"/>
</dbReference>
<evidence type="ECO:0000256" key="2">
    <source>
        <dbReference type="ARBA" id="ARBA00022801"/>
    </source>
</evidence>
<keyword evidence="3" id="KW-0347">Helicase</keyword>
<evidence type="ECO:0000313" key="7">
    <source>
        <dbReference type="EMBL" id="THV77647.1"/>
    </source>
</evidence>
<comment type="caution">
    <text evidence="7">The sequence shown here is derived from an EMBL/GenBank/DDBJ whole genome shotgun (WGS) entry which is preliminary data.</text>
</comment>
<evidence type="ECO:0000313" key="8">
    <source>
        <dbReference type="Proteomes" id="UP000304951"/>
    </source>
</evidence>
<evidence type="ECO:0000259" key="6">
    <source>
        <dbReference type="PROSITE" id="PS51192"/>
    </source>
</evidence>
<accession>A0A4S8T1Q4</accession>
<keyword evidence="4" id="KW-0067">ATP-binding</keyword>
<feature type="compositionally biased region" description="Basic and acidic residues" evidence="5">
    <location>
        <begin position="292"/>
        <end position="303"/>
    </location>
</feature>
<evidence type="ECO:0000256" key="1">
    <source>
        <dbReference type="ARBA" id="ARBA00022741"/>
    </source>
</evidence>
<dbReference type="PROSITE" id="PS51192">
    <property type="entry name" value="HELICASE_ATP_BIND_1"/>
    <property type="match status" value="1"/>
</dbReference>
<reference evidence="7 8" key="1">
    <citation type="submission" date="2018-10" db="EMBL/GenBank/DDBJ databases">
        <title>Fifty Aureobasidium pullulans genomes reveal a recombining polyextremotolerant generalist.</title>
        <authorList>
            <person name="Gostincar C."/>
            <person name="Turk M."/>
            <person name="Zajc J."/>
            <person name="Gunde-Cimerman N."/>
        </authorList>
    </citation>
    <scope>NUCLEOTIDE SEQUENCE [LARGE SCALE GENOMIC DNA]</scope>
    <source>
        <strain evidence="7 8">EXF-11900</strain>
    </source>
</reference>
<feature type="region of interest" description="Disordered" evidence="5">
    <location>
        <begin position="361"/>
        <end position="401"/>
    </location>
</feature>
<feature type="compositionally biased region" description="Polar residues" evidence="5">
    <location>
        <begin position="310"/>
        <end position="330"/>
    </location>
</feature>
<dbReference type="Pfam" id="PF00270">
    <property type="entry name" value="DEAD"/>
    <property type="match status" value="1"/>
</dbReference>
<dbReference type="InterPro" id="IPR014001">
    <property type="entry name" value="Helicase_ATP-bd"/>
</dbReference>
<dbReference type="EMBL" id="QZAF01000003">
    <property type="protein sequence ID" value="THV77647.1"/>
    <property type="molecule type" value="Genomic_DNA"/>
</dbReference>
<organism evidence="7 8">
    <name type="scientific">Aureobasidium pullulans</name>
    <name type="common">Black yeast</name>
    <name type="synonym">Pullularia pullulans</name>
    <dbReference type="NCBI Taxonomy" id="5580"/>
    <lineage>
        <taxon>Eukaryota</taxon>
        <taxon>Fungi</taxon>
        <taxon>Dikarya</taxon>
        <taxon>Ascomycota</taxon>
        <taxon>Pezizomycotina</taxon>
        <taxon>Dothideomycetes</taxon>
        <taxon>Dothideomycetidae</taxon>
        <taxon>Dothideales</taxon>
        <taxon>Saccotheciaceae</taxon>
        <taxon>Aureobasidium</taxon>
    </lineage>
</organism>
<evidence type="ECO:0000256" key="4">
    <source>
        <dbReference type="ARBA" id="ARBA00022840"/>
    </source>
</evidence>
<dbReference type="Proteomes" id="UP000304951">
    <property type="component" value="Unassembled WGS sequence"/>
</dbReference>
<dbReference type="InterPro" id="IPR027417">
    <property type="entry name" value="P-loop_NTPase"/>
</dbReference>
<dbReference type="GO" id="GO:0005524">
    <property type="term" value="F:ATP binding"/>
    <property type="evidence" value="ECO:0007669"/>
    <property type="project" value="UniProtKB-KW"/>
</dbReference>
<proteinExistence type="predicted"/>
<dbReference type="PANTHER" id="PTHR18934">
    <property type="entry name" value="ATP-DEPENDENT RNA HELICASE"/>
    <property type="match status" value="1"/>
</dbReference>
<evidence type="ECO:0000256" key="5">
    <source>
        <dbReference type="SAM" id="MobiDB-lite"/>
    </source>
</evidence>
<protein>
    <recommendedName>
        <fullName evidence="6">Helicase ATP-binding domain-containing protein</fullName>
    </recommendedName>
</protein>
<dbReference type="PANTHER" id="PTHR18934:SF99">
    <property type="entry name" value="ATP-DEPENDENT RNA HELICASE DHX37-RELATED"/>
    <property type="match status" value="1"/>
</dbReference>
<feature type="compositionally biased region" description="Low complexity" evidence="5">
    <location>
        <begin position="363"/>
        <end position="381"/>
    </location>
</feature>
<dbReference type="InterPro" id="IPR011545">
    <property type="entry name" value="DEAD/DEAH_box_helicase_dom"/>
</dbReference>
<dbReference type="CDD" id="cd17917">
    <property type="entry name" value="DEXHc_RHA-like"/>
    <property type="match status" value="1"/>
</dbReference>
<dbReference type="GO" id="GO:0003723">
    <property type="term" value="F:RNA binding"/>
    <property type="evidence" value="ECO:0007669"/>
    <property type="project" value="TreeGrafter"/>
</dbReference>
<gene>
    <name evidence="7" type="ORF">D6D28_00236</name>
</gene>
<keyword evidence="1" id="KW-0547">Nucleotide-binding</keyword>
<dbReference type="SMART" id="SM00487">
    <property type="entry name" value="DEXDc"/>
    <property type="match status" value="1"/>
</dbReference>
<feature type="domain" description="Helicase ATP-binding" evidence="6">
    <location>
        <begin position="93"/>
        <end position="255"/>
    </location>
</feature>
<dbReference type="GO" id="GO:0016787">
    <property type="term" value="F:hydrolase activity"/>
    <property type="evidence" value="ECO:0007669"/>
    <property type="project" value="UniProtKB-KW"/>
</dbReference>
<evidence type="ECO:0000256" key="3">
    <source>
        <dbReference type="ARBA" id="ARBA00022806"/>
    </source>
</evidence>
<name>A0A4S8T1Q4_AURPU</name>
<dbReference type="Gene3D" id="3.40.50.300">
    <property type="entry name" value="P-loop containing nucleotide triphosphate hydrolases"/>
    <property type="match status" value="1"/>
</dbReference>
<dbReference type="AlphaFoldDB" id="A0A4S8T1Q4"/>
<sequence length="401" mass="44318">MTCIMVDIRARSQHPLFAPRSKAISNMPTPAMQTHLTPENIMRSQLRDDNHGLKRRAFPAMNPYTNKPYSANYPVLVRQTQGYPVTAAIPSLLQTLRDNRVMVVVGETGSGKTTILPKEILGASMTALKIGVTQNRRLATSLTGERIADLVDVIPGTIVGLRFRGRNLTSRGTLLEVVTDGLLLALAMSDPNLSEYGVIVIDEAHQHTVATDLLLGLLKELLHTRTDLKVVIMSATIDSGMFTDYFPGSVLRTVGGRQHDVHVHYLKETPVDVVGAIVTTVLQIHLTERGDLDVDGHDQDHRLKPFARTNYKSRLATTKSPSQSPQNHTLLQDPHSNNDELAQVRAQLADRDRQLDQLKHQLLRGSSPSSSRRPELSSGSPCNDQNCRPSPSPHLYSHCKQ</sequence>